<evidence type="ECO:0000256" key="16">
    <source>
        <dbReference type="ARBA" id="ARBA00023136"/>
    </source>
</evidence>
<evidence type="ECO:0000313" key="21">
    <source>
        <dbReference type="Proteomes" id="UP000009080"/>
    </source>
</evidence>
<dbReference type="SUPFAM" id="SSF55785">
    <property type="entry name" value="PYP-like sensor domain (PAS domain)"/>
    <property type="match status" value="1"/>
</dbReference>
<keyword evidence="13" id="KW-0067">ATP-binding</keyword>
<evidence type="ECO:0000256" key="6">
    <source>
        <dbReference type="ARBA" id="ARBA00022475"/>
    </source>
</evidence>
<reference evidence="20 21" key="1">
    <citation type="journal article" date="2009" name="PLoS ONE">
        <title>The complete genome of Teredinibacter turnerae T7901: an intracellular endosymbiont of marine wood-boring bivalves (shipworms).</title>
        <authorList>
            <person name="Yang J.C."/>
            <person name="Madupu R."/>
            <person name="Durkin A.S."/>
            <person name="Ekborg N.A."/>
            <person name="Pedamallu C.S."/>
            <person name="Hostetler J.B."/>
            <person name="Radune D."/>
            <person name="Toms B.S."/>
            <person name="Henrissat B."/>
            <person name="Coutinho P.M."/>
            <person name="Schwarz S."/>
            <person name="Field L."/>
            <person name="Trindade-Silva A.E."/>
            <person name="Soares C.A.G."/>
            <person name="Elshahawi S."/>
            <person name="Hanora A."/>
            <person name="Schmidt E.W."/>
            <person name="Haygood M.G."/>
            <person name="Posfai J."/>
            <person name="Benner J."/>
            <person name="Madinger C."/>
            <person name="Nove J."/>
            <person name="Anton B."/>
            <person name="Chaudhary K."/>
            <person name="Foster J."/>
            <person name="Holman A."/>
            <person name="Kumar S."/>
            <person name="Lessard P.A."/>
            <person name="Luyten Y.A."/>
            <person name="Slatko B."/>
            <person name="Wood N."/>
            <person name="Wu B."/>
            <person name="Teplitski M."/>
            <person name="Mougous J.D."/>
            <person name="Ward N."/>
            <person name="Eisen J.A."/>
            <person name="Badger J.H."/>
            <person name="Distel D.L."/>
        </authorList>
    </citation>
    <scope>NUCLEOTIDE SEQUENCE [LARGE SCALE GENOMIC DNA]</scope>
    <source>
        <strain evidence="21">ATCC 39867 / T7901</strain>
    </source>
</reference>
<feature type="transmembrane region" description="Helical" evidence="18">
    <location>
        <begin position="12"/>
        <end position="41"/>
    </location>
</feature>
<dbReference type="RefSeq" id="WP_015817990.1">
    <property type="nucleotide sequence ID" value="NC_012997.1"/>
</dbReference>
<keyword evidence="5" id="KW-0813">Transport</keyword>
<dbReference type="InterPro" id="IPR004358">
    <property type="entry name" value="Sig_transdc_His_kin-like_C"/>
</dbReference>
<proteinExistence type="predicted"/>
<keyword evidence="12 20" id="KW-0418">Kinase</keyword>
<dbReference type="GO" id="GO:0016036">
    <property type="term" value="P:cellular response to phosphate starvation"/>
    <property type="evidence" value="ECO:0007669"/>
    <property type="project" value="TreeGrafter"/>
</dbReference>
<evidence type="ECO:0000256" key="15">
    <source>
        <dbReference type="ARBA" id="ARBA00023012"/>
    </source>
</evidence>
<evidence type="ECO:0000256" key="1">
    <source>
        <dbReference type="ARBA" id="ARBA00000085"/>
    </source>
</evidence>
<dbReference type="InterPro" id="IPR005467">
    <property type="entry name" value="His_kinase_dom"/>
</dbReference>
<dbReference type="AlphaFoldDB" id="C5BJS1"/>
<dbReference type="EMBL" id="CP001614">
    <property type="protein sequence ID" value="ACS34816.1"/>
    <property type="molecule type" value="Genomic_DNA"/>
</dbReference>
<comment type="catalytic activity">
    <reaction evidence="1">
        <text>ATP + protein L-histidine = ADP + protein N-phospho-L-histidine.</text>
        <dbReference type="EC" id="2.7.13.3"/>
    </reaction>
</comment>
<dbReference type="InterPro" id="IPR003594">
    <property type="entry name" value="HATPase_dom"/>
</dbReference>
<keyword evidence="8" id="KW-0592">Phosphate transport</keyword>
<dbReference type="PROSITE" id="PS50109">
    <property type="entry name" value="HIS_KIN"/>
    <property type="match status" value="1"/>
</dbReference>
<dbReference type="Proteomes" id="UP000009080">
    <property type="component" value="Chromosome"/>
</dbReference>
<dbReference type="Gene3D" id="3.30.450.20">
    <property type="entry name" value="PAS domain"/>
    <property type="match status" value="1"/>
</dbReference>
<organism evidence="20 21">
    <name type="scientific">Teredinibacter turnerae (strain ATCC 39867 / T7901)</name>
    <dbReference type="NCBI Taxonomy" id="377629"/>
    <lineage>
        <taxon>Bacteria</taxon>
        <taxon>Pseudomonadati</taxon>
        <taxon>Pseudomonadota</taxon>
        <taxon>Gammaproteobacteria</taxon>
        <taxon>Cellvibrionales</taxon>
        <taxon>Cellvibrionaceae</taxon>
        <taxon>Teredinibacter</taxon>
    </lineage>
</organism>
<evidence type="ECO:0000256" key="11">
    <source>
        <dbReference type="ARBA" id="ARBA00022741"/>
    </source>
</evidence>
<dbReference type="SUPFAM" id="SSF55874">
    <property type="entry name" value="ATPase domain of HSP90 chaperone/DNA topoisomerase II/histidine kinase"/>
    <property type="match status" value="1"/>
</dbReference>
<dbReference type="PANTHER" id="PTHR45453:SF1">
    <property type="entry name" value="PHOSPHATE REGULON SENSOR PROTEIN PHOR"/>
    <property type="match status" value="1"/>
</dbReference>
<dbReference type="EC" id="2.7.13.3" evidence="3"/>
<evidence type="ECO:0000256" key="3">
    <source>
        <dbReference type="ARBA" id="ARBA00012438"/>
    </source>
</evidence>
<evidence type="ECO:0000256" key="9">
    <source>
        <dbReference type="ARBA" id="ARBA00022679"/>
    </source>
</evidence>
<dbReference type="InterPro" id="IPR050351">
    <property type="entry name" value="BphY/WalK/GraS-like"/>
</dbReference>
<dbReference type="InterPro" id="IPR036097">
    <property type="entry name" value="HisK_dim/P_sf"/>
</dbReference>
<dbReference type="STRING" id="377629.TERTU_4562"/>
<evidence type="ECO:0000313" key="20">
    <source>
        <dbReference type="EMBL" id="ACS34816.1"/>
    </source>
</evidence>
<dbReference type="Pfam" id="PF00512">
    <property type="entry name" value="HisKA"/>
    <property type="match status" value="1"/>
</dbReference>
<dbReference type="Gene3D" id="1.10.287.130">
    <property type="match status" value="1"/>
</dbReference>
<dbReference type="FunFam" id="1.10.287.130:FF:000001">
    <property type="entry name" value="Two-component sensor histidine kinase"/>
    <property type="match status" value="1"/>
</dbReference>
<dbReference type="NCBIfam" id="TIGR02966">
    <property type="entry name" value="phoR_proteo"/>
    <property type="match status" value="1"/>
</dbReference>
<name>C5BJS1_TERTT</name>
<dbReference type="InterPro" id="IPR003661">
    <property type="entry name" value="HisK_dim/P_dom"/>
</dbReference>
<sequence length="439" mass="50121">MFRKGVAAELRWLLLFVIVGFSIGLVFDHVVMMLLVAALVFGARLMLRISELESWVEATRQRGLQENNLEGVWAEIAEDVVLIIRRYEKDKLRLQQVVERVQQMTAALTDGVIIVDKHHNIEWWNRAAEMQFDFQPLDIGHKVTNYLRNPKFIKYYEGGDYKEPLDTYSVRHEGQHLQFFIHPFGDGDRLIIARDVTRVANLERMRQDFVANVSHELRTPLTVLSGYLETLADTGVLPERWDKPMGQMLEQTSRMNRLINDLLTLSRLETDDRDFGQRPVPLLPLLEQIVAEGRALSGERGHEFLINCGEGIEIMGQEDELRSAIANLVYNAVNYTPDGKKVSILVNSDPHELVLKVKDNGEGIESRHIPRLTERFYRVDAGRSRETGGTGLGLAIVKHILLRHDADLKIRSKVGKGSTFSCHFPIKRVIQSSPEQQPS</sequence>
<keyword evidence="7" id="KW-0597">Phosphoprotein</keyword>
<comment type="function">
    <text evidence="17">Member of the two-component regulatory system PhoR/PhoB involved in the phosphate regulon genes expression. PhoR may function as a membrane-associated protein kinase that phosphorylates PhoB in response to environmental signals.</text>
</comment>
<dbReference type="InterPro" id="IPR000014">
    <property type="entry name" value="PAS"/>
</dbReference>
<keyword evidence="10 18" id="KW-0812">Transmembrane</keyword>
<evidence type="ECO:0000256" key="2">
    <source>
        <dbReference type="ARBA" id="ARBA00004236"/>
    </source>
</evidence>
<dbReference type="InterPro" id="IPR035965">
    <property type="entry name" value="PAS-like_dom_sf"/>
</dbReference>
<evidence type="ECO:0000259" key="19">
    <source>
        <dbReference type="PROSITE" id="PS50109"/>
    </source>
</evidence>
<dbReference type="SUPFAM" id="SSF47384">
    <property type="entry name" value="Homodimeric domain of signal transducing histidine kinase"/>
    <property type="match status" value="1"/>
</dbReference>
<dbReference type="InterPro" id="IPR014310">
    <property type="entry name" value="Sig_transdc_His_kinase_PhoR"/>
</dbReference>
<dbReference type="SMART" id="SM00387">
    <property type="entry name" value="HATPase_c"/>
    <property type="match status" value="1"/>
</dbReference>
<dbReference type="PANTHER" id="PTHR45453">
    <property type="entry name" value="PHOSPHATE REGULON SENSOR PROTEIN PHOR"/>
    <property type="match status" value="1"/>
</dbReference>
<dbReference type="GO" id="GO:0004721">
    <property type="term" value="F:phosphoprotein phosphatase activity"/>
    <property type="evidence" value="ECO:0007669"/>
    <property type="project" value="InterPro"/>
</dbReference>
<accession>C5BJS1</accession>
<evidence type="ECO:0000256" key="4">
    <source>
        <dbReference type="ARBA" id="ARBA00019665"/>
    </source>
</evidence>
<dbReference type="Pfam" id="PF11808">
    <property type="entry name" value="PhoR"/>
    <property type="match status" value="1"/>
</dbReference>
<dbReference type="eggNOG" id="COG5002">
    <property type="taxonomic scope" value="Bacteria"/>
</dbReference>
<dbReference type="GO" id="GO:0005524">
    <property type="term" value="F:ATP binding"/>
    <property type="evidence" value="ECO:0007669"/>
    <property type="project" value="UniProtKB-KW"/>
</dbReference>
<protein>
    <recommendedName>
        <fullName evidence="4">Phosphate regulon sensor protein PhoR</fullName>
        <ecNumber evidence="3">2.7.13.3</ecNumber>
    </recommendedName>
</protein>
<evidence type="ECO:0000256" key="7">
    <source>
        <dbReference type="ARBA" id="ARBA00022553"/>
    </source>
</evidence>
<dbReference type="SMART" id="SM00388">
    <property type="entry name" value="HisKA"/>
    <property type="match status" value="1"/>
</dbReference>
<evidence type="ECO:0000256" key="14">
    <source>
        <dbReference type="ARBA" id="ARBA00022989"/>
    </source>
</evidence>
<evidence type="ECO:0000256" key="13">
    <source>
        <dbReference type="ARBA" id="ARBA00022840"/>
    </source>
</evidence>
<dbReference type="CDD" id="cd00130">
    <property type="entry name" value="PAS"/>
    <property type="match status" value="1"/>
</dbReference>
<keyword evidence="14 18" id="KW-1133">Transmembrane helix</keyword>
<evidence type="ECO:0000256" key="18">
    <source>
        <dbReference type="SAM" id="Phobius"/>
    </source>
</evidence>
<comment type="subcellular location">
    <subcellularLocation>
        <location evidence="2">Cell membrane</location>
    </subcellularLocation>
</comment>
<dbReference type="PRINTS" id="PR00344">
    <property type="entry name" value="BCTRLSENSOR"/>
</dbReference>
<dbReference type="InterPro" id="IPR036890">
    <property type="entry name" value="HATPase_C_sf"/>
</dbReference>
<keyword evidence="21" id="KW-1185">Reference proteome</keyword>
<evidence type="ECO:0000256" key="8">
    <source>
        <dbReference type="ARBA" id="ARBA00022592"/>
    </source>
</evidence>
<keyword evidence="16 18" id="KW-0472">Membrane</keyword>
<evidence type="ECO:0000256" key="12">
    <source>
        <dbReference type="ARBA" id="ARBA00022777"/>
    </source>
</evidence>
<feature type="domain" description="Histidine kinase" evidence="19">
    <location>
        <begin position="212"/>
        <end position="428"/>
    </location>
</feature>
<dbReference type="Pfam" id="PF02518">
    <property type="entry name" value="HATPase_c"/>
    <property type="match status" value="1"/>
</dbReference>
<dbReference type="GO" id="GO:0000155">
    <property type="term" value="F:phosphorelay sensor kinase activity"/>
    <property type="evidence" value="ECO:0007669"/>
    <property type="project" value="InterPro"/>
</dbReference>
<dbReference type="FunFam" id="3.30.565.10:FF:000006">
    <property type="entry name" value="Sensor histidine kinase WalK"/>
    <property type="match status" value="1"/>
</dbReference>
<evidence type="ECO:0000256" key="17">
    <source>
        <dbReference type="ARBA" id="ARBA00025207"/>
    </source>
</evidence>
<keyword evidence="9 20" id="KW-0808">Transferase</keyword>
<gene>
    <name evidence="20" type="primary">phoR</name>
    <name evidence="20" type="ordered locus">TERTU_4562</name>
</gene>
<keyword evidence="15" id="KW-0902">Two-component regulatory system</keyword>
<dbReference type="KEGG" id="ttu:TERTU_4562"/>
<dbReference type="OrthoDB" id="9813151at2"/>
<evidence type="ECO:0000256" key="10">
    <source>
        <dbReference type="ARBA" id="ARBA00022692"/>
    </source>
</evidence>
<keyword evidence="6" id="KW-1003">Cell membrane</keyword>
<dbReference type="GO" id="GO:0005886">
    <property type="term" value="C:plasma membrane"/>
    <property type="evidence" value="ECO:0007669"/>
    <property type="project" value="UniProtKB-SubCell"/>
</dbReference>
<dbReference type="CDD" id="cd00082">
    <property type="entry name" value="HisKA"/>
    <property type="match status" value="1"/>
</dbReference>
<dbReference type="HOGENOM" id="CLU_000445_89_2_6"/>
<dbReference type="Gene3D" id="3.30.565.10">
    <property type="entry name" value="Histidine kinase-like ATPase, C-terminal domain"/>
    <property type="match status" value="1"/>
</dbReference>
<keyword evidence="11" id="KW-0547">Nucleotide-binding</keyword>
<dbReference type="GO" id="GO:0006817">
    <property type="term" value="P:phosphate ion transport"/>
    <property type="evidence" value="ECO:0007669"/>
    <property type="project" value="UniProtKB-KW"/>
</dbReference>
<evidence type="ECO:0000256" key="5">
    <source>
        <dbReference type="ARBA" id="ARBA00022448"/>
    </source>
</evidence>
<dbReference type="InterPro" id="IPR021766">
    <property type="entry name" value="PhoR_N"/>
</dbReference>